<sequence>MGDVATLLGNTLSPVAETRRAAEKTLDQMTAQPGFAVQMLGLLEAQNAPPGVQQAGSVYFKNLVKRYWDDDPNGVLAPTEREQIKNNLLTLMCQVNRQVQAQLGESIRIIGKSDFPNNWKTLLPDLTQKLGATEDFTIIIGLLETANTLFKMFRDEKASDELFLKLKYCLEEFQKPLLVFFKSCMGMIEPNGSNPAMLTNIFTALRLLTRIWYSLNWQELPEFFEDHMTEWMQEFHKLLVFESKALESDDDEQPGKVELVQQAVIENLKLYFTKYEEDFAQHVQQFAITTWHLLNKTPMLARYDGLVTSALQFLAQLIGNVRQKQLFAQQSTLQEIIEKIVVPNLRLRESDYETFEDNPIEYIRRDIEGSDSETRRRMACDLVRAMCRHFDQETTKLCETVVTALVNEYRSNPSQNWYQMDTAITLMLAVAVRRHSLVGGVSEVNPNINVNEFFSQLILPELTSSNVDSQPVVKADVIKFFATFRNQMPKEMVVQILPQLVALLKASSFVVHTYAAQAIDRIFMIREQPQAGATTTPSSRRKFVYTAEDLTPVLAPAMTNLFAILESYEGGFENEYVAKAVMRIITKAQPATIAQATDGVLDKLNTVLGRVCANPQNPKFIHFLCESIAALIRSACSVNPQYAEEFEKRLMPPFQVVLQQEISELTPYVFQILAQLLELRPSKISQGYLSLFPPLLHPDNWRNVGNHPALVRLLEAYMRKAAAETVGANPKQLEGMLGIFHLLLSQKSTVDIAFRLLIGIVEFLPPEAYRGYLPKIFELSFTALRQSNSKDFALSLTNFISVMVGKHGVQDVQQGMQSLGGLNFNDYLANVWVPSSKAIKGVTDRKACAVALTRVVVEAPELRTPPLSTSLWPNVFVAVLHIFEAPAPTVDLESQEEQLDQISETGYASSFSKLVHGQTEIRDSFKEIENPKLFFVRKIAEASQATPNVFPNLIQNALNGKPNFATCFQNITQEAQVNIV</sequence>
<dbReference type="SUPFAM" id="SSF48371">
    <property type="entry name" value="ARM repeat"/>
    <property type="match status" value="1"/>
</dbReference>
<feature type="domain" description="Importin N-terminal" evidence="8">
    <location>
        <begin position="22"/>
        <end position="94"/>
    </location>
</feature>
<protein>
    <submittedName>
        <fullName evidence="9">Exportin-2</fullName>
    </submittedName>
</protein>
<dbReference type="PANTHER" id="PTHR10997">
    <property type="entry name" value="IMPORTIN-7, 8, 11"/>
    <property type="match status" value="1"/>
</dbReference>
<accession>A0A2R5GFY4</accession>
<keyword evidence="4" id="KW-0813">Transport</keyword>
<dbReference type="Pfam" id="PF03810">
    <property type="entry name" value="IBN_N"/>
    <property type="match status" value="1"/>
</dbReference>
<dbReference type="InterPro" id="IPR011989">
    <property type="entry name" value="ARM-like"/>
</dbReference>
<dbReference type="OrthoDB" id="3268246at2759"/>
<dbReference type="AlphaFoldDB" id="A0A2R5GFY4"/>
<dbReference type="GO" id="GO:0006611">
    <property type="term" value="P:protein export from nucleus"/>
    <property type="evidence" value="ECO:0007669"/>
    <property type="project" value="TreeGrafter"/>
</dbReference>
<gene>
    <name evidence="9" type="ORF">FCC1311_054612</name>
</gene>
<dbReference type="FunFam" id="1.25.10.10:FF:000507">
    <property type="entry name" value="Exportin-2"/>
    <property type="match status" value="1"/>
</dbReference>
<dbReference type="PANTHER" id="PTHR10997:SF8">
    <property type="entry name" value="EXPORTIN-2"/>
    <property type="match status" value="1"/>
</dbReference>
<dbReference type="Gene3D" id="1.25.10.10">
    <property type="entry name" value="Leucine-rich Repeat Variant"/>
    <property type="match status" value="1"/>
</dbReference>
<dbReference type="InterPro" id="IPR016024">
    <property type="entry name" value="ARM-type_fold"/>
</dbReference>
<dbReference type="GO" id="GO:0005829">
    <property type="term" value="C:cytosol"/>
    <property type="evidence" value="ECO:0007669"/>
    <property type="project" value="TreeGrafter"/>
</dbReference>
<dbReference type="GO" id="GO:0005635">
    <property type="term" value="C:nuclear envelope"/>
    <property type="evidence" value="ECO:0007669"/>
    <property type="project" value="TreeGrafter"/>
</dbReference>
<evidence type="ECO:0000256" key="7">
    <source>
        <dbReference type="ARBA" id="ARBA00023242"/>
    </source>
</evidence>
<comment type="similarity">
    <text evidence="3">Belongs to the XPO2/CSE1 family.</text>
</comment>
<dbReference type="Pfam" id="PF03378">
    <property type="entry name" value="CAS_CSE1"/>
    <property type="match status" value="1"/>
</dbReference>
<dbReference type="EMBL" id="BEYU01000054">
    <property type="protein sequence ID" value="GBG29239.1"/>
    <property type="molecule type" value="Genomic_DNA"/>
</dbReference>
<evidence type="ECO:0000256" key="6">
    <source>
        <dbReference type="ARBA" id="ARBA00022927"/>
    </source>
</evidence>
<proteinExistence type="inferred from homology"/>
<dbReference type="GO" id="GO:0006606">
    <property type="term" value="P:protein import into nucleus"/>
    <property type="evidence" value="ECO:0007669"/>
    <property type="project" value="TreeGrafter"/>
</dbReference>
<comment type="caution">
    <text evidence="9">The sequence shown here is derived from an EMBL/GenBank/DDBJ whole genome shotgun (WGS) entry which is preliminary data.</text>
</comment>
<evidence type="ECO:0000256" key="5">
    <source>
        <dbReference type="ARBA" id="ARBA00022490"/>
    </source>
</evidence>
<dbReference type="GO" id="GO:0031267">
    <property type="term" value="F:small GTPase binding"/>
    <property type="evidence" value="ECO:0007669"/>
    <property type="project" value="InterPro"/>
</dbReference>
<dbReference type="SMART" id="SM00913">
    <property type="entry name" value="IBN_N"/>
    <property type="match status" value="1"/>
</dbReference>
<evidence type="ECO:0000256" key="3">
    <source>
        <dbReference type="ARBA" id="ARBA00008669"/>
    </source>
</evidence>
<dbReference type="InParanoid" id="A0A2R5GFY4"/>
<dbReference type="Proteomes" id="UP000241890">
    <property type="component" value="Unassembled WGS sequence"/>
</dbReference>
<reference evidence="9 10" key="1">
    <citation type="submission" date="2017-12" db="EMBL/GenBank/DDBJ databases">
        <title>Sequencing, de novo assembly and annotation of complete genome of a new Thraustochytrid species, strain FCC1311.</title>
        <authorList>
            <person name="Sedici K."/>
            <person name="Godart F."/>
            <person name="Aiese Cigliano R."/>
            <person name="Sanseverino W."/>
            <person name="Barakat M."/>
            <person name="Ortet P."/>
            <person name="Marechal E."/>
            <person name="Cagnac O."/>
            <person name="Amato A."/>
        </authorList>
    </citation>
    <scope>NUCLEOTIDE SEQUENCE [LARGE SCALE GENOMIC DNA]</scope>
</reference>
<evidence type="ECO:0000256" key="4">
    <source>
        <dbReference type="ARBA" id="ARBA00022448"/>
    </source>
</evidence>
<keyword evidence="10" id="KW-1185">Reference proteome</keyword>
<dbReference type="InterPro" id="IPR001494">
    <property type="entry name" value="Importin-beta_N"/>
</dbReference>
<evidence type="ECO:0000313" key="10">
    <source>
        <dbReference type="Proteomes" id="UP000241890"/>
    </source>
</evidence>
<evidence type="ECO:0000259" key="8">
    <source>
        <dbReference type="PROSITE" id="PS50166"/>
    </source>
</evidence>
<keyword evidence="6" id="KW-0653">Protein transport</keyword>
<comment type="subcellular location">
    <subcellularLocation>
        <location evidence="2">Cytoplasm</location>
    </subcellularLocation>
    <subcellularLocation>
        <location evidence="1">Nucleus</location>
    </subcellularLocation>
</comment>
<dbReference type="Pfam" id="PF08506">
    <property type="entry name" value="Cse1"/>
    <property type="match status" value="1"/>
</dbReference>
<evidence type="ECO:0000313" key="9">
    <source>
        <dbReference type="EMBL" id="GBG29239.1"/>
    </source>
</evidence>
<dbReference type="GO" id="GO:0005049">
    <property type="term" value="F:nuclear export signal receptor activity"/>
    <property type="evidence" value="ECO:0007669"/>
    <property type="project" value="TreeGrafter"/>
</dbReference>
<dbReference type="PROSITE" id="PS50166">
    <property type="entry name" value="IMPORTIN_B_NT"/>
    <property type="match status" value="1"/>
</dbReference>
<organism evidence="9 10">
    <name type="scientific">Hondaea fermentalgiana</name>
    <dbReference type="NCBI Taxonomy" id="2315210"/>
    <lineage>
        <taxon>Eukaryota</taxon>
        <taxon>Sar</taxon>
        <taxon>Stramenopiles</taxon>
        <taxon>Bigyra</taxon>
        <taxon>Labyrinthulomycetes</taxon>
        <taxon>Thraustochytrida</taxon>
        <taxon>Thraustochytriidae</taxon>
        <taxon>Hondaea</taxon>
    </lineage>
</organism>
<evidence type="ECO:0000256" key="2">
    <source>
        <dbReference type="ARBA" id="ARBA00004496"/>
    </source>
</evidence>
<name>A0A2R5GFY4_9STRA</name>
<dbReference type="InterPro" id="IPR005043">
    <property type="entry name" value="XPO2_C"/>
</dbReference>
<dbReference type="InterPro" id="IPR013713">
    <property type="entry name" value="XPO2_central"/>
</dbReference>
<keyword evidence="5" id="KW-0963">Cytoplasm</keyword>
<keyword evidence="7" id="KW-0539">Nucleus</keyword>
<evidence type="ECO:0000256" key="1">
    <source>
        <dbReference type="ARBA" id="ARBA00004123"/>
    </source>
</evidence>